<proteinExistence type="predicted"/>
<feature type="compositionally biased region" description="Basic residues" evidence="1">
    <location>
        <begin position="376"/>
        <end position="387"/>
    </location>
</feature>
<dbReference type="InParanoid" id="D7FZH0"/>
<accession>D7FZH0</accession>
<feature type="compositionally biased region" description="Basic and acidic residues" evidence="1">
    <location>
        <begin position="216"/>
        <end position="225"/>
    </location>
</feature>
<feature type="region of interest" description="Disordered" evidence="1">
    <location>
        <begin position="327"/>
        <end position="403"/>
    </location>
</feature>
<feature type="compositionally biased region" description="Acidic residues" evidence="1">
    <location>
        <begin position="350"/>
        <end position="359"/>
    </location>
</feature>
<feature type="region of interest" description="Disordered" evidence="1">
    <location>
        <begin position="519"/>
        <end position="791"/>
    </location>
</feature>
<feature type="compositionally biased region" description="Low complexity" evidence="1">
    <location>
        <begin position="653"/>
        <end position="667"/>
    </location>
</feature>
<evidence type="ECO:0000313" key="2">
    <source>
        <dbReference type="EMBL" id="CBJ49280.1"/>
    </source>
</evidence>
<feature type="region of interest" description="Disordered" evidence="1">
    <location>
        <begin position="827"/>
        <end position="857"/>
    </location>
</feature>
<protein>
    <submittedName>
        <fullName evidence="2">Uncharacterized protein</fullName>
    </submittedName>
</protein>
<keyword evidence="3" id="KW-1185">Reference proteome</keyword>
<dbReference type="EMBL" id="FN648566">
    <property type="protein sequence ID" value="CBJ49280.1"/>
    <property type="molecule type" value="Genomic_DNA"/>
</dbReference>
<feature type="region of interest" description="Disordered" evidence="1">
    <location>
        <begin position="420"/>
        <end position="460"/>
    </location>
</feature>
<feature type="compositionally biased region" description="Basic and acidic residues" evidence="1">
    <location>
        <begin position="751"/>
        <end position="760"/>
    </location>
</feature>
<dbReference type="EMBL" id="FN649749">
    <property type="protein sequence ID" value="CBJ49280.1"/>
    <property type="molecule type" value="Genomic_DNA"/>
</dbReference>
<feature type="compositionally biased region" description="Acidic residues" evidence="1">
    <location>
        <begin position="327"/>
        <end position="340"/>
    </location>
</feature>
<reference evidence="2 3" key="1">
    <citation type="journal article" date="2010" name="Nature">
        <title>The Ectocarpus genome and the independent evolution of multicellularity in brown algae.</title>
        <authorList>
            <person name="Cock J.M."/>
            <person name="Sterck L."/>
            <person name="Rouze P."/>
            <person name="Scornet D."/>
            <person name="Allen A.E."/>
            <person name="Amoutzias G."/>
            <person name="Anthouard V."/>
            <person name="Artiguenave F."/>
            <person name="Aury J.M."/>
            <person name="Badger J.H."/>
            <person name="Beszteri B."/>
            <person name="Billiau K."/>
            <person name="Bonnet E."/>
            <person name="Bothwell J.H."/>
            <person name="Bowler C."/>
            <person name="Boyen C."/>
            <person name="Brownlee C."/>
            <person name="Carrano C.J."/>
            <person name="Charrier B."/>
            <person name="Cho G.Y."/>
            <person name="Coelho S.M."/>
            <person name="Collen J."/>
            <person name="Corre E."/>
            <person name="Da Silva C."/>
            <person name="Delage L."/>
            <person name="Delaroque N."/>
            <person name="Dittami S.M."/>
            <person name="Doulbeau S."/>
            <person name="Elias M."/>
            <person name="Farnham G."/>
            <person name="Gachon C.M."/>
            <person name="Gschloessl B."/>
            <person name="Heesch S."/>
            <person name="Jabbari K."/>
            <person name="Jubin C."/>
            <person name="Kawai H."/>
            <person name="Kimura K."/>
            <person name="Kloareg B."/>
            <person name="Kupper F.C."/>
            <person name="Lang D."/>
            <person name="Le Bail A."/>
            <person name="Leblanc C."/>
            <person name="Lerouge P."/>
            <person name="Lohr M."/>
            <person name="Lopez P.J."/>
            <person name="Martens C."/>
            <person name="Maumus F."/>
            <person name="Michel G."/>
            <person name="Miranda-Saavedra D."/>
            <person name="Morales J."/>
            <person name="Moreau H."/>
            <person name="Motomura T."/>
            <person name="Nagasato C."/>
            <person name="Napoli C.A."/>
            <person name="Nelson D.R."/>
            <person name="Nyvall-Collen P."/>
            <person name="Peters A.F."/>
            <person name="Pommier C."/>
            <person name="Potin P."/>
            <person name="Poulain J."/>
            <person name="Quesneville H."/>
            <person name="Read B."/>
            <person name="Rensing S.A."/>
            <person name="Ritter A."/>
            <person name="Rousvoal S."/>
            <person name="Samanta M."/>
            <person name="Samson G."/>
            <person name="Schroeder D.C."/>
            <person name="Segurens B."/>
            <person name="Strittmatter M."/>
            <person name="Tonon T."/>
            <person name="Tregear J.W."/>
            <person name="Valentin K."/>
            <person name="von Dassow P."/>
            <person name="Yamagishi T."/>
            <person name="Van de Peer Y."/>
            <person name="Wincker P."/>
        </authorList>
    </citation>
    <scope>NUCLEOTIDE SEQUENCE [LARGE SCALE GENOMIC DNA]</scope>
    <source>
        <strain evidence="3">Ec32 / CCAP1310/4</strain>
    </source>
</reference>
<name>D7FZH0_ECTSI</name>
<feature type="compositionally biased region" description="Basic and acidic residues" evidence="1">
    <location>
        <begin position="767"/>
        <end position="783"/>
    </location>
</feature>
<gene>
    <name evidence="2" type="ORF">Esi_0371_0004</name>
</gene>
<evidence type="ECO:0000313" key="3">
    <source>
        <dbReference type="Proteomes" id="UP000002630"/>
    </source>
</evidence>
<sequence>MCKTMTTNWKLFCERQNAKKGKNNGIGAAVTAEEGRVYHTPDGATYRSLDVAGGGMCAVLTLIALYMISNGDPYSFVFAAVCGEVTSEMRGYVQCLRGIIVHMSEGRITHLGDGEESAPFDDVVENPDHEIETKGMWRMVMLAARGFLDTLAMDLLAEYFGLNGFRVVRPDGDGLLVPCDYKGLTLEGDVHLAMYDGFGHFKALIREEPHPQMTERNADEPRVEQTESAPEVAAGADAEEPDAEQTESAPEVAAGVEADEPRVEQTESAPEVAAGADAEEPRVEQTEGDGWHVVGGSGGKVNAHNDEESNLLRFATGNQFIVLCDEEEDDGSENGEEADETREADRVEVGVDEGEEVDETYERMEPDGATADAHPKTRNRAGRRVAGRRTAQPSSIRGRAGRKYLKRCPARNGRVQCKRGCGHGRRLEPPSGAGFVRGGGRTPRDRKKRDLDGGKSGASHVRNSQAYWKDKVEGYVVARYRGLSPWTQQDLDRAISLMWQRRSAEERQQYEPEIKHMLAKAQREANGEAEPVAEEPSGAMCVNGEQRSPEKHQPEAMDVGGEQQQLPVEEEARVSPSEAMDVGGEQQLPVVQEAQASPPEAMDVGGEQQQLPVEEEAQASPPEAMDVGGEQQQLPVEEEAQASSPEAMDVGGEQQQLPEEEAQASPPGVMGVGGEQQLPEEEEEEAQASPPEAMDVGGEQQLPEEEETQSSSSDESSEEEAGGRTLRRRGGRKMSKQEAHWRAGVAAGTWTKEELKAKLKNEKRKKKQEERQRREKEERLQYDHEEDDDDAPCVGCGELFDRDQLASLGNELRCAGCLEEESDERAGSVGDAGAVEGDPESDVNGDTCTGATSGVPASKKSKQCRRQVCNRLHKTCSQNEALVVPKDDEQAERIFANYNEANEHERKLTASKKTINEVRNLTYLDITRASTCLDKGLPVGEDIWRKLEKEDYGLYGITTRREEVSGTKVTSANNKGEVVVARRVKGYNTFTIEWSDSRKKNSEYKTGDVLRDRDDGQGVVSLGEATRRIERFLRSARCMADVQFHEFITNNVKVHDAKSTRPLSQDKSDDIINGRKHAWEETEAACAVDMLLPNEIDLLKSGEDPDLLGEMKAPKSCFAFMGLDDYARIGQFGLIKSNEDFNSKHLPFLNHFVRGAQASFRLGRPISLASSMVFMSVNELPLGYTTTSNTDANKRLSIDGAFELGFPDASPSRRVQCSINA</sequence>
<feature type="compositionally biased region" description="Basic residues" evidence="1">
    <location>
        <begin position="725"/>
        <end position="734"/>
    </location>
</feature>
<dbReference type="AlphaFoldDB" id="D7FZH0"/>
<feature type="compositionally biased region" description="Low complexity" evidence="1">
    <location>
        <begin position="227"/>
        <end position="236"/>
    </location>
</feature>
<dbReference type="Proteomes" id="UP000002630">
    <property type="component" value="Linkage Group LG24"/>
</dbReference>
<evidence type="ECO:0000256" key="1">
    <source>
        <dbReference type="SAM" id="MobiDB-lite"/>
    </source>
</evidence>
<organism evidence="2 3">
    <name type="scientific">Ectocarpus siliculosus</name>
    <name type="common">Brown alga</name>
    <name type="synonym">Conferva siliculosa</name>
    <dbReference type="NCBI Taxonomy" id="2880"/>
    <lineage>
        <taxon>Eukaryota</taxon>
        <taxon>Sar</taxon>
        <taxon>Stramenopiles</taxon>
        <taxon>Ochrophyta</taxon>
        <taxon>PX clade</taxon>
        <taxon>Phaeophyceae</taxon>
        <taxon>Ectocarpales</taxon>
        <taxon>Ectocarpaceae</taxon>
        <taxon>Ectocarpus</taxon>
    </lineage>
</organism>
<feature type="region of interest" description="Disordered" evidence="1">
    <location>
        <begin position="209"/>
        <end position="304"/>
    </location>
</feature>